<dbReference type="EnsemblPlants" id="AES99288">
    <property type="protein sequence ID" value="AES99288"/>
    <property type="gene ID" value="MTR_5g078770"/>
</dbReference>
<organism evidence="1 3">
    <name type="scientific">Medicago truncatula</name>
    <name type="common">Barrel medic</name>
    <name type="synonym">Medicago tribuloides</name>
    <dbReference type="NCBI Taxonomy" id="3880"/>
    <lineage>
        <taxon>Eukaryota</taxon>
        <taxon>Viridiplantae</taxon>
        <taxon>Streptophyta</taxon>
        <taxon>Embryophyta</taxon>
        <taxon>Tracheophyta</taxon>
        <taxon>Spermatophyta</taxon>
        <taxon>Magnoliopsida</taxon>
        <taxon>eudicotyledons</taxon>
        <taxon>Gunneridae</taxon>
        <taxon>Pentapetalae</taxon>
        <taxon>rosids</taxon>
        <taxon>fabids</taxon>
        <taxon>Fabales</taxon>
        <taxon>Fabaceae</taxon>
        <taxon>Papilionoideae</taxon>
        <taxon>50 kb inversion clade</taxon>
        <taxon>NPAAA clade</taxon>
        <taxon>Hologalegina</taxon>
        <taxon>IRL clade</taxon>
        <taxon>Trifolieae</taxon>
        <taxon>Medicago</taxon>
    </lineage>
</organism>
<dbReference type="PaxDb" id="3880-AES99288"/>
<keyword evidence="3" id="KW-1185">Reference proteome</keyword>
<sequence>MEYYGESVLFVLGETLDQPIKVDIQTMDVYCGRFARIYVEIDLNLSIIGQLWIHDR</sequence>
<accession>G7K1U0</accession>
<evidence type="ECO:0000313" key="2">
    <source>
        <dbReference type="EnsemblPlants" id="AES99288"/>
    </source>
</evidence>
<dbReference type="Proteomes" id="UP000002051">
    <property type="component" value="Chromosome 5"/>
</dbReference>
<dbReference type="HOGENOM" id="CLU_3017298_0_0_1"/>
<proteinExistence type="predicted"/>
<name>G7K1U0_MEDTR</name>
<reference evidence="1 3" key="2">
    <citation type="journal article" date="2014" name="BMC Genomics">
        <title>An improved genome release (version Mt4.0) for the model legume Medicago truncatula.</title>
        <authorList>
            <person name="Tang H."/>
            <person name="Krishnakumar V."/>
            <person name="Bidwell S."/>
            <person name="Rosen B."/>
            <person name="Chan A."/>
            <person name="Zhou S."/>
            <person name="Gentzbittel L."/>
            <person name="Childs K.L."/>
            <person name="Yandell M."/>
            <person name="Gundlach H."/>
            <person name="Mayer K.F."/>
            <person name="Schwartz D.C."/>
            <person name="Town C.D."/>
        </authorList>
    </citation>
    <scope>GENOME REANNOTATION</scope>
    <source>
        <strain evidence="2 3">cv. Jemalong A17</strain>
    </source>
</reference>
<gene>
    <name evidence="1" type="ordered locus">MTR_5g078770</name>
</gene>
<dbReference type="AlphaFoldDB" id="G7K1U0"/>
<evidence type="ECO:0000313" key="1">
    <source>
        <dbReference type="EMBL" id="AES99288.1"/>
    </source>
</evidence>
<reference evidence="2" key="3">
    <citation type="submission" date="2015-04" db="UniProtKB">
        <authorList>
            <consortium name="EnsemblPlants"/>
        </authorList>
    </citation>
    <scope>IDENTIFICATION</scope>
    <source>
        <strain evidence="2">cv. Jemalong A17</strain>
    </source>
</reference>
<protein>
    <submittedName>
        <fullName evidence="1 2">Uncharacterized protein</fullName>
    </submittedName>
</protein>
<dbReference type="EMBL" id="CM001221">
    <property type="protein sequence ID" value="AES99288.1"/>
    <property type="molecule type" value="Genomic_DNA"/>
</dbReference>
<reference evidence="1 3" key="1">
    <citation type="journal article" date="2011" name="Nature">
        <title>The Medicago genome provides insight into the evolution of rhizobial symbioses.</title>
        <authorList>
            <person name="Young N.D."/>
            <person name="Debelle F."/>
            <person name="Oldroyd G.E."/>
            <person name="Geurts R."/>
            <person name="Cannon S.B."/>
            <person name="Udvardi M.K."/>
            <person name="Benedito V.A."/>
            <person name="Mayer K.F."/>
            <person name="Gouzy J."/>
            <person name="Schoof H."/>
            <person name="Van de Peer Y."/>
            <person name="Proost S."/>
            <person name="Cook D.R."/>
            <person name="Meyers B.C."/>
            <person name="Spannagl M."/>
            <person name="Cheung F."/>
            <person name="De Mita S."/>
            <person name="Krishnakumar V."/>
            <person name="Gundlach H."/>
            <person name="Zhou S."/>
            <person name="Mudge J."/>
            <person name="Bharti A.K."/>
            <person name="Murray J.D."/>
            <person name="Naoumkina M.A."/>
            <person name="Rosen B."/>
            <person name="Silverstein K.A."/>
            <person name="Tang H."/>
            <person name="Rombauts S."/>
            <person name="Zhao P.X."/>
            <person name="Zhou P."/>
            <person name="Barbe V."/>
            <person name="Bardou P."/>
            <person name="Bechner M."/>
            <person name="Bellec A."/>
            <person name="Berger A."/>
            <person name="Berges H."/>
            <person name="Bidwell S."/>
            <person name="Bisseling T."/>
            <person name="Choisne N."/>
            <person name="Couloux A."/>
            <person name="Denny R."/>
            <person name="Deshpande S."/>
            <person name="Dai X."/>
            <person name="Doyle J.J."/>
            <person name="Dudez A.M."/>
            <person name="Farmer A.D."/>
            <person name="Fouteau S."/>
            <person name="Franken C."/>
            <person name="Gibelin C."/>
            <person name="Gish J."/>
            <person name="Goldstein S."/>
            <person name="Gonzalez A.J."/>
            <person name="Green P.J."/>
            <person name="Hallab A."/>
            <person name="Hartog M."/>
            <person name="Hua A."/>
            <person name="Humphray S.J."/>
            <person name="Jeong D.H."/>
            <person name="Jing Y."/>
            <person name="Jocker A."/>
            <person name="Kenton S.M."/>
            <person name="Kim D.J."/>
            <person name="Klee K."/>
            <person name="Lai H."/>
            <person name="Lang C."/>
            <person name="Lin S."/>
            <person name="Macmil S.L."/>
            <person name="Magdelenat G."/>
            <person name="Matthews L."/>
            <person name="McCorrison J."/>
            <person name="Monaghan E.L."/>
            <person name="Mun J.H."/>
            <person name="Najar F.Z."/>
            <person name="Nicholson C."/>
            <person name="Noirot C."/>
            <person name="O'Bleness M."/>
            <person name="Paule C.R."/>
            <person name="Poulain J."/>
            <person name="Prion F."/>
            <person name="Qin B."/>
            <person name="Qu C."/>
            <person name="Retzel E.F."/>
            <person name="Riddle C."/>
            <person name="Sallet E."/>
            <person name="Samain S."/>
            <person name="Samson N."/>
            <person name="Sanders I."/>
            <person name="Saurat O."/>
            <person name="Scarpelli C."/>
            <person name="Schiex T."/>
            <person name="Segurens B."/>
            <person name="Severin A.J."/>
            <person name="Sherrier D.J."/>
            <person name="Shi R."/>
            <person name="Sims S."/>
            <person name="Singer S.R."/>
            <person name="Sinharoy S."/>
            <person name="Sterck L."/>
            <person name="Viollet A."/>
            <person name="Wang B.B."/>
            <person name="Wang K."/>
            <person name="Wang M."/>
            <person name="Wang X."/>
            <person name="Warfsmann J."/>
            <person name="Weissenbach J."/>
            <person name="White D.D."/>
            <person name="White J.D."/>
            <person name="Wiley G.B."/>
            <person name="Wincker P."/>
            <person name="Xing Y."/>
            <person name="Yang L."/>
            <person name="Yao Z."/>
            <person name="Ying F."/>
            <person name="Zhai J."/>
            <person name="Zhou L."/>
            <person name="Zuber A."/>
            <person name="Denarie J."/>
            <person name="Dixon R.A."/>
            <person name="May G.D."/>
            <person name="Schwartz D.C."/>
            <person name="Rogers J."/>
            <person name="Quetier F."/>
            <person name="Town C.D."/>
            <person name="Roe B.A."/>
        </authorList>
    </citation>
    <scope>NUCLEOTIDE SEQUENCE [LARGE SCALE GENOMIC DNA]</scope>
    <source>
        <strain evidence="1">A17</strain>
        <strain evidence="2 3">cv. Jemalong A17</strain>
    </source>
</reference>
<evidence type="ECO:0000313" key="3">
    <source>
        <dbReference type="Proteomes" id="UP000002051"/>
    </source>
</evidence>